<dbReference type="RefSeq" id="WP_027638843.1">
    <property type="nucleotide sequence ID" value="NZ_BAAACD010000010.1"/>
</dbReference>
<dbReference type="Proteomes" id="UP000246114">
    <property type="component" value="Unassembled WGS sequence"/>
</dbReference>
<dbReference type="EMBL" id="FOOE01000033">
    <property type="protein sequence ID" value="SFG19600.1"/>
    <property type="molecule type" value="Genomic_DNA"/>
</dbReference>
<dbReference type="Pfam" id="PF14286">
    <property type="entry name" value="DHHW"/>
    <property type="match status" value="1"/>
</dbReference>
<sequence length="366" mass="42885">MKKNPLMYMFISVILIISLLDFISPDKKFSEFENRNLKSKMKFTIKSYLDGSFGRGYEKYINDQFIGRDLWINLKSRSEYVLGKVENNNIIYGDNGYLFEKFTYIDKERLNTNINAVNALIKNSKTKVSLLIAPNSYGIYEENLPYGAPVINQAKTISMIYESIFGENEVNLLAKFMEEKDEYIYYKTDHHWTTKGAYVAYSELIKTLGQLPIKLNDYKTIETPGFYGTYYSKAKPFDIDADKLSYYEFSNIKMTIGDKSYDSLYDISKLMTKDKYSVFLYGNNPLTIIENTEIDNDKKLLIFKDSYANSLIPFLTQHYKEIHVIDPRSFNAPVSQYIRDKEFNDIFVIYNFINFTRDMDVVKLRS</sequence>
<dbReference type="Proteomes" id="UP000182135">
    <property type="component" value="Unassembled WGS sequence"/>
</dbReference>
<dbReference type="EMBL" id="QAMZ01000029">
    <property type="protein sequence ID" value="PWL53942.1"/>
    <property type="molecule type" value="Genomic_DNA"/>
</dbReference>
<reference evidence="2 3" key="1">
    <citation type="submission" date="2016-10" db="EMBL/GenBank/DDBJ databases">
        <authorList>
            <person name="de Groot N.N."/>
        </authorList>
    </citation>
    <scope>NUCLEOTIDE SEQUENCE [LARGE SCALE GENOMIC DNA]</scope>
    <source>
        <strain evidence="2 3">NLAE-zl-G419</strain>
    </source>
</reference>
<dbReference type="STRING" id="1529.SAMN04487885_1337"/>
<dbReference type="InterPro" id="IPR025945">
    <property type="entry name" value="DHHW"/>
</dbReference>
<dbReference type="OrthoDB" id="175771at2"/>
<dbReference type="AlphaFoldDB" id="A0A1I2PVH0"/>
<name>A0A1I2PVH0_9CLOT</name>
<evidence type="ECO:0000313" key="2">
    <source>
        <dbReference type="EMBL" id="SFG19600.1"/>
    </source>
</evidence>
<evidence type="ECO:0000313" key="4">
    <source>
        <dbReference type="Proteomes" id="UP000246114"/>
    </source>
</evidence>
<dbReference type="eggNOG" id="ENOG502Z8CW">
    <property type="taxonomic scope" value="Bacteria"/>
</dbReference>
<dbReference type="GeneID" id="90543392"/>
<evidence type="ECO:0000313" key="3">
    <source>
        <dbReference type="Proteomes" id="UP000182135"/>
    </source>
</evidence>
<organism evidence="2 3">
    <name type="scientific">Clostridium cadaveris</name>
    <dbReference type="NCBI Taxonomy" id="1529"/>
    <lineage>
        <taxon>Bacteria</taxon>
        <taxon>Bacillati</taxon>
        <taxon>Bacillota</taxon>
        <taxon>Clostridia</taxon>
        <taxon>Eubacteriales</taxon>
        <taxon>Clostridiaceae</taxon>
        <taxon>Clostridium</taxon>
    </lineage>
</organism>
<proteinExistence type="predicted"/>
<evidence type="ECO:0000313" key="1">
    <source>
        <dbReference type="EMBL" id="PWL53942.1"/>
    </source>
</evidence>
<gene>
    <name evidence="1" type="ORF">DBY38_05980</name>
    <name evidence="2" type="ORF">SAMN04487885_1337</name>
</gene>
<keyword evidence="3" id="KW-1185">Reference proteome</keyword>
<protein>
    <submittedName>
        <fullName evidence="2">DHHW protein</fullName>
    </submittedName>
</protein>
<reference evidence="1 4" key="2">
    <citation type="submission" date="2018-03" db="EMBL/GenBank/DDBJ databases">
        <title>The uncultured portion of the human microbiome is neutrally assembled.</title>
        <authorList>
            <person name="Jeraldo P."/>
            <person name="Boardman L."/>
            <person name="White B.A."/>
            <person name="Nelson H."/>
            <person name="Goldenfeld N."/>
            <person name="Chia N."/>
        </authorList>
    </citation>
    <scope>NUCLEOTIDE SEQUENCE [LARGE SCALE GENOMIC DNA]</scope>
    <source>
        <strain evidence="1">CIM:MAG 903</strain>
    </source>
</reference>
<accession>A0A1I2PVH0</accession>